<dbReference type="GO" id="GO:0003723">
    <property type="term" value="F:RNA binding"/>
    <property type="evidence" value="ECO:0007669"/>
    <property type="project" value="InterPro"/>
</dbReference>
<dbReference type="PANTHER" id="PTHR10871:SF1">
    <property type="entry name" value="SMALL RIBOSOMAL SUBUNIT PROTEIN US13M"/>
    <property type="match status" value="1"/>
</dbReference>
<evidence type="ECO:0000313" key="5">
    <source>
        <dbReference type="EMBL" id="RPA87126.1"/>
    </source>
</evidence>
<gene>
    <name evidence="5" type="ORF">BJ508DRAFT_410677</name>
</gene>
<accession>A0A3N4IN54</accession>
<evidence type="ECO:0000256" key="1">
    <source>
        <dbReference type="ARBA" id="ARBA00008080"/>
    </source>
</evidence>
<dbReference type="SUPFAM" id="SSF46946">
    <property type="entry name" value="S13-like H2TH domain"/>
    <property type="match status" value="1"/>
</dbReference>
<dbReference type="GO" id="GO:0003735">
    <property type="term" value="F:structural constituent of ribosome"/>
    <property type="evidence" value="ECO:0007669"/>
    <property type="project" value="InterPro"/>
</dbReference>
<dbReference type="EMBL" id="ML119647">
    <property type="protein sequence ID" value="RPA87126.1"/>
    <property type="molecule type" value="Genomic_DNA"/>
</dbReference>
<dbReference type="OrthoDB" id="525520at2759"/>
<dbReference type="Gene3D" id="1.10.8.50">
    <property type="match status" value="1"/>
</dbReference>
<dbReference type="STRING" id="1160509.A0A3N4IN54"/>
<dbReference type="GO" id="GO:0006412">
    <property type="term" value="P:translation"/>
    <property type="evidence" value="ECO:0007669"/>
    <property type="project" value="InterPro"/>
</dbReference>
<evidence type="ECO:0000256" key="2">
    <source>
        <dbReference type="ARBA" id="ARBA00022980"/>
    </source>
</evidence>
<dbReference type="GO" id="GO:0015935">
    <property type="term" value="C:small ribosomal subunit"/>
    <property type="evidence" value="ECO:0007669"/>
    <property type="project" value="TreeGrafter"/>
</dbReference>
<proteinExistence type="inferred from homology"/>
<dbReference type="HAMAP" id="MF_01315">
    <property type="entry name" value="Ribosomal_uS13"/>
    <property type="match status" value="1"/>
</dbReference>
<dbReference type="PIRSF" id="PIRSF002134">
    <property type="entry name" value="Ribosomal_S13"/>
    <property type="match status" value="1"/>
</dbReference>
<reference evidence="5 6" key="1">
    <citation type="journal article" date="2018" name="Nat. Ecol. Evol.">
        <title>Pezizomycetes genomes reveal the molecular basis of ectomycorrhizal truffle lifestyle.</title>
        <authorList>
            <person name="Murat C."/>
            <person name="Payen T."/>
            <person name="Noel B."/>
            <person name="Kuo A."/>
            <person name="Morin E."/>
            <person name="Chen J."/>
            <person name="Kohler A."/>
            <person name="Krizsan K."/>
            <person name="Balestrini R."/>
            <person name="Da Silva C."/>
            <person name="Montanini B."/>
            <person name="Hainaut M."/>
            <person name="Levati E."/>
            <person name="Barry K.W."/>
            <person name="Belfiori B."/>
            <person name="Cichocki N."/>
            <person name="Clum A."/>
            <person name="Dockter R.B."/>
            <person name="Fauchery L."/>
            <person name="Guy J."/>
            <person name="Iotti M."/>
            <person name="Le Tacon F."/>
            <person name="Lindquist E.A."/>
            <person name="Lipzen A."/>
            <person name="Malagnac F."/>
            <person name="Mello A."/>
            <person name="Molinier V."/>
            <person name="Miyauchi S."/>
            <person name="Poulain J."/>
            <person name="Riccioni C."/>
            <person name="Rubini A."/>
            <person name="Sitrit Y."/>
            <person name="Splivallo R."/>
            <person name="Traeger S."/>
            <person name="Wang M."/>
            <person name="Zifcakova L."/>
            <person name="Wipf D."/>
            <person name="Zambonelli A."/>
            <person name="Paolocci F."/>
            <person name="Nowrousian M."/>
            <person name="Ottonello S."/>
            <person name="Baldrian P."/>
            <person name="Spatafora J.W."/>
            <person name="Henrissat B."/>
            <person name="Nagy L.G."/>
            <person name="Aury J.M."/>
            <person name="Wincker P."/>
            <person name="Grigoriev I.V."/>
            <person name="Bonfante P."/>
            <person name="Martin F.M."/>
        </authorList>
    </citation>
    <scope>NUCLEOTIDE SEQUENCE [LARGE SCALE GENOMIC DNA]</scope>
    <source>
        <strain evidence="5 6">RN42</strain>
    </source>
</reference>
<dbReference type="PANTHER" id="PTHR10871">
    <property type="entry name" value="30S RIBOSOMAL PROTEIN S13/40S RIBOSOMAL PROTEIN S18"/>
    <property type="match status" value="1"/>
</dbReference>
<organism evidence="5 6">
    <name type="scientific">Ascobolus immersus RN42</name>
    <dbReference type="NCBI Taxonomy" id="1160509"/>
    <lineage>
        <taxon>Eukaryota</taxon>
        <taxon>Fungi</taxon>
        <taxon>Dikarya</taxon>
        <taxon>Ascomycota</taxon>
        <taxon>Pezizomycotina</taxon>
        <taxon>Pezizomycetes</taxon>
        <taxon>Pezizales</taxon>
        <taxon>Ascobolaceae</taxon>
        <taxon>Ascobolus</taxon>
    </lineage>
</organism>
<dbReference type="InterPro" id="IPR001892">
    <property type="entry name" value="Ribosomal_uS13"/>
</dbReference>
<keyword evidence="2 4" id="KW-0689">Ribosomal protein</keyword>
<dbReference type="InterPro" id="IPR027437">
    <property type="entry name" value="Rbsml_uS13_C"/>
</dbReference>
<comment type="similarity">
    <text evidence="1 4">Belongs to the universal ribosomal protein uS13 family.</text>
</comment>
<evidence type="ECO:0000256" key="3">
    <source>
        <dbReference type="ARBA" id="ARBA00023274"/>
    </source>
</evidence>
<dbReference type="Gene3D" id="4.10.910.10">
    <property type="entry name" value="30s ribosomal protein s13, domain 2"/>
    <property type="match status" value="1"/>
</dbReference>
<evidence type="ECO:0000256" key="4">
    <source>
        <dbReference type="RuleBase" id="RU003830"/>
    </source>
</evidence>
<protein>
    <submittedName>
        <fullName evidence="5">40S ribosomal protein s13</fullName>
    </submittedName>
</protein>
<name>A0A3N4IN54_ASCIM</name>
<evidence type="ECO:0000313" key="6">
    <source>
        <dbReference type="Proteomes" id="UP000275078"/>
    </source>
</evidence>
<keyword evidence="3 4" id="KW-0687">Ribonucleoprotein</keyword>
<dbReference type="InterPro" id="IPR010979">
    <property type="entry name" value="Ribosomal_uS13-like_H2TH"/>
</dbReference>
<sequence length="119" mass="13723">MVFLLGFSFPEYTLVTKALTSLYGIGQPTAARIMAKFSIHDTAKLSLLAQSKITALQNELNNMKIENDLRRKVVEDIKRLRDMKSYRGMRHAMSLPARGQRTRTQIKTARKLNRTERRV</sequence>
<dbReference type="AlphaFoldDB" id="A0A3N4IN54"/>
<dbReference type="Proteomes" id="UP000275078">
    <property type="component" value="Unassembled WGS sequence"/>
</dbReference>
<dbReference type="Pfam" id="PF00416">
    <property type="entry name" value="Ribosomal_S13"/>
    <property type="match status" value="1"/>
</dbReference>
<dbReference type="GO" id="GO:0005739">
    <property type="term" value="C:mitochondrion"/>
    <property type="evidence" value="ECO:0007669"/>
    <property type="project" value="TreeGrafter"/>
</dbReference>
<keyword evidence="6" id="KW-1185">Reference proteome</keyword>
<dbReference type="PROSITE" id="PS50159">
    <property type="entry name" value="RIBOSOMAL_S13_2"/>
    <property type="match status" value="1"/>
</dbReference>